<name>B9KBI6_THENN</name>
<dbReference type="KEGG" id="tna:CTN_0206"/>
<feature type="domain" description="PPM-type phosphatase" evidence="3">
    <location>
        <begin position="224"/>
        <end position="436"/>
    </location>
</feature>
<feature type="coiled-coil region" evidence="2">
    <location>
        <begin position="183"/>
        <end position="212"/>
    </location>
</feature>
<reference evidence="4 5" key="1">
    <citation type="journal article" date="2009" name="Biosci. Biotechnol. Biochem.">
        <title>WeGAS: a web-based microbial genome annotation system.</title>
        <authorList>
            <person name="Lee D."/>
            <person name="Seo H."/>
            <person name="Park C."/>
            <person name="Park K."/>
        </authorList>
    </citation>
    <scope>NUCLEOTIDE SEQUENCE [LARGE SCALE GENOMIC DNA]</scope>
    <source>
        <strain evidence="5">ATCC 49049 / DSM 4359 / NBRC 107923 / NS-E</strain>
    </source>
</reference>
<evidence type="ECO:0000313" key="4">
    <source>
        <dbReference type="EMBL" id="ACM22382.1"/>
    </source>
</evidence>
<dbReference type="Gene3D" id="3.60.40.10">
    <property type="entry name" value="PPM-type phosphatase domain"/>
    <property type="match status" value="1"/>
</dbReference>
<dbReference type="Proteomes" id="UP000000445">
    <property type="component" value="Chromosome"/>
</dbReference>
<proteinExistence type="predicted"/>
<evidence type="ECO:0000259" key="3">
    <source>
        <dbReference type="SMART" id="SM00331"/>
    </source>
</evidence>
<dbReference type="SUPFAM" id="SSF55781">
    <property type="entry name" value="GAF domain-like"/>
    <property type="match status" value="1"/>
</dbReference>
<dbReference type="eggNOG" id="COG2208">
    <property type="taxonomic scope" value="Bacteria"/>
</dbReference>
<keyword evidence="2" id="KW-0175">Coiled coil</keyword>
<dbReference type="Pfam" id="PF07228">
    <property type="entry name" value="SpoIIE"/>
    <property type="match status" value="1"/>
</dbReference>
<dbReference type="InterPro" id="IPR001932">
    <property type="entry name" value="PPM-type_phosphatase-like_dom"/>
</dbReference>
<dbReference type="InterPro" id="IPR036457">
    <property type="entry name" value="PPM-type-like_dom_sf"/>
</dbReference>
<organism evidence="4 5">
    <name type="scientific">Thermotoga neapolitana (strain ATCC 49049 / DSM 4359 / NBRC 107923 / NS-E)</name>
    <dbReference type="NCBI Taxonomy" id="309803"/>
    <lineage>
        <taxon>Bacteria</taxon>
        <taxon>Thermotogati</taxon>
        <taxon>Thermotogota</taxon>
        <taxon>Thermotogae</taxon>
        <taxon>Thermotogales</taxon>
        <taxon>Thermotogaceae</taxon>
        <taxon>Thermotoga</taxon>
    </lineage>
</organism>
<evidence type="ECO:0000313" key="5">
    <source>
        <dbReference type="Proteomes" id="UP000000445"/>
    </source>
</evidence>
<accession>B9KBI6</accession>
<protein>
    <submittedName>
        <fullName evidence="4">Regulatory protein</fullName>
    </submittedName>
</protein>
<dbReference type="RefSeq" id="WP_012645092.1">
    <property type="nucleotide sequence ID" value="NC_011978.1"/>
</dbReference>
<evidence type="ECO:0000256" key="2">
    <source>
        <dbReference type="SAM" id="Coils"/>
    </source>
</evidence>
<dbReference type="GO" id="GO:0016791">
    <property type="term" value="F:phosphatase activity"/>
    <property type="evidence" value="ECO:0007669"/>
    <property type="project" value="TreeGrafter"/>
</dbReference>
<dbReference type="InterPro" id="IPR052016">
    <property type="entry name" value="Bact_Sigma-Reg"/>
</dbReference>
<dbReference type="SMART" id="SM00331">
    <property type="entry name" value="PP2C_SIG"/>
    <property type="match status" value="1"/>
</dbReference>
<dbReference type="PANTHER" id="PTHR43156">
    <property type="entry name" value="STAGE II SPORULATION PROTEIN E-RELATED"/>
    <property type="match status" value="1"/>
</dbReference>
<gene>
    <name evidence="4" type="ordered locus">CTN_0206</name>
</gene>
<dbReference type="STRING" id="309803.CTN_0206"/>
<dbReference type="HOGENOM" id="CLU_000445_43_6_0"/>
<dbReference type="SUPFAM" id="SSF81606">
    <property type="entry name" value="PP2C-like"/>
    <property type="match status" value="1"/>
</dbReference>
<dbReference type="AlphaFoldDB" id="B9KBI6"/>
<dbReference type="EMBL" id="CP000916">
    <property type="protein sequence ID" value="ACM22382.1"/>
    <property type="molecule type" value="Genomic_DNA"/>
</dbReference>
<evidence type="ECO:0000256" key="1">
    <source>
        <dbReference type="ARBA" id="ARBA00022801"/>
    </source>
</evidence>
<keyword evidence="5" id="KW-1185">Reference proteome</keyword>
<keyword evidence="1" id="KW-0378">Hydrolase</keyword>
<dbReference type="PANTHER" id="PTHR43156:SF2">
    <property type="entry name" value="STAGE II SPORULATION PROTEIN E"/>
    <property type="match status" value="1"/>
</dbReference>
<sequence>MNERDICRRISEILGIDYDCTRGIDELLKILEYEINEYKKSLEEQTIFMEAQLEELSRSYEEISTLLEISEIFGGFEFPMNLREKLEKVIPLLKKVVKFKDYIVRVEDLSIGNMSHEEVEREIEEREKTVLIEPGESKKFSNLLFVPIIGNRYYGYMCFSGKEEGIVFTASDRRITEVTSRYIANALDRIDFLQKEIERQRLEEQMEIARRIQSELLPRELPRTGFIDITACSRPAVQVGGDYYDVFASDGKVLAVMGDVAGKSVPAALLMSAVRSYLKVLSTSHSDLEDLVNHLNSILCEDLSNDRFVTMVFLEIFQNGTLNLVNAGHNPVYFLHDGEIVKLEASAIPIGIAEWNYRRHTIQLKPNTFIVVYTDGITEARNTLGEEYGYERLEETLREYNGDSAEDLLSKLKKSVEEFSKDVPQHDDMTIMVLKYKGQQEVE</sequence>